<evidence type="ECO:0008006" key="3">
    <source>
        <dbReference type="Google" id="ProtNLM"/>
    </source>
</evidence>
<reference evidence="1" key="2">
    <citation type="submission" date="2020-11" db="EMBL/GenBank/DDBJ databases">
        <authorList>
            <person name="McCartney M.A."/>
            <person name="Auch B."/>
            <person name="Kono T."/>
            <person name="Mallez S."/>
            <person name="Becker A."/>
            <person name="Gohl D.M."/>
            <person name="Silverstein K.A.T."/>
            <person name="Koren S."/>
            <person name="Bechman K.B."/>
            <person name="Herman A."/>
            <person name="Abrahante J.E."/>
            <person name="Garbe J."/>
        </authorList>
    </citation>
    <scope>NUCLEOTIDE SEQUENCE</scope>
    <source>
        <strain evidence="1">Duluth1</strain>
        <tissue evidence="1">Whole animal</tissue>
    </source>
</reference>
<evidence type="ECO:0000313" key="1">
    <source>
        <dbReference type="EMBL" id="KAH3859177.1"/>
    </source>
</evidence>
<accession>A0A9D4LI95</accession>
<gene>
    <name evidence="1" type="ORF">DPMN_101893</name>
</gene>
<organism evidence="1 2">
    <name type="scientific">Dreissena polymorpha</name>
    <name type="common">Zebra mussel</name>
    <name type="synonym">Mytilus polymorpha</name>
    <dbReference type="NCBI Taxonomy" id="45954"/>
    <lineage>
        <taxon>Eukaryota</taxon>
        <taxon>Metazoa</taxon>
        <taxon>Spiralia</taxon>
        <taxon>Lophotrochozoa</taxon>
        <taxon>Mollusca</taxon>
        <taxon>Bivalvia</taxon>
        <taxon>Autobranchia</taxon>
        <taxon>Heteroconchia</taxon>
        <taxon>Euheterodonta</taxon>
        <taxon>Imparidentia</taxon>
        <taxon>Neoheterodontei</taxon>
        <taxon>Myida</taxon>
        <taxon>Dreissenoidea</taxon>
        <taxon>Dreissenidae</taxon>
        <taxon>Dreissena</taxon>
    </lineage>
</organism>
<keyword evidence="2" id="KW-1185">Reference proteome</keyword>
<comment type="caution">
    <text evidence="1">The sequence shown here is derived from an EMBL/GenBank/DDBJ whole genome shotgun (WGS) entry which is preliminary data.</text>
</comment>
<name>A0A9D4LI95_DREPO</name>
<sequence>MDKNRIRRSEITIREHEILMPEPKITMLDRDNNMFKYQNKYVGVMAASTIEEFSLKVSEVMDDIGVTEELINFRMYMNDLNEKIEGMIMKDSLHYIVGSQSEGSTTLGMDSDSDALTCGTKMIAILDLSKRYSLTDTILVVKNPVSFPQSCSLQHVGTFSVSPFIYSQCEEQFLYYQNGRKMLSNKFLPKDMVKELLIKKGKTCEQNGPAVTAYNRDIVLSIYCPSLHDDCLTWMIRPRPGHWPKQQTLENAKQCGMFLVHRGKIGNYFSHDSVRGVGYMDKQFADEYASAQWRMSTNKIEQMLVFDLNLVQMKTLILLKMVRKEFFKTALRGPIEHLSHENGFSVHSGAISRGHLGK</sequence>
<evidence type="ECO:0000313" key="2">
    <source>
        <dbReference type="Proteomes" id="UP000828390"/>
    </source>
</evidence>
<proteinExistence type="predicted"/>
<dbReference type="AlphaFoldDB" id="A0A9D4LI95"/>
<reference evidence="1" key="1">
    <citation type="journal article" date="2019" name="bioRxiv">
        <title>The Genome of the Zebra Mussel, Dreissena polymorpha: A Resource for Invasive Species Research.</title>
        <authorList>
            <person name="McCartney M.A."/>
            <person name="Auch B."/>
            <person name="Kono T."/>
            <person name="Mallez S."/>
            <person name="Zhang Y."/>
            <person name="Obille A."/>
            <person name="Becker A."/>
            <person name="Abrahante J.E."/>
            <person name="Garbe J."/>
            <person name="Badalamenti J.P."/>
            <person name="Herman A."/>
            <person name="Mangelson H."/>
            <person name="Liachko I."/>
            <person name="Sullivan S."/>
            <person name="Sone E.D."/>
            <person name="Koren S."/>
            <person name="Silverstein K.A.T."/>
            <person name="Beckman K.B."/>
            <person name="Gohl D.M."/>
        </authorList>
    </citation>
    <scope>NUCLEOTIDE SEQUENCE</scope>
    <source>
        <strain evidence="1">Duluth1</strain>
        <tissue evidence="1">Whole animal</tissue>
    </source>
</reference>
<dbReference type="EMBL" id="JAIWYP010000003">
    <property type="protein sequence ID" value="KAH3859177.1"/>
    <property type="molecule type" value="Genomic_DNA"/>
</dbReference>
<dbReference type="Proteomes" id="UP000828390">
    <property type="component" value="Unassembled WGS sequence"/>
</dbReference>
<protein>
    <recommendedName>
        <fullName evidence="3">Mab-21-like nucleotidyltransferase domain-containing protein</fullName>
    </recommendedName>
</protein>